<dbReference type="PANTHER" id="PTHR43581">
    <property type="entry name" value="ATP/GTP PHOSPHATASE"/>
    <property type="match status" value="1"/>
</dbReference>
<feature type="domain" description="ATPase AAA-type core" evidence="1">
    <location>
        <begin position="35"/>
        <end position="324"/>
    </location>
</feature>
<proteinExistence type="predicted"/>
<dbReference type="InterPro" id="IPR003959">
    <property type="entry name" value="ATPase_AAA_core"/>
</dbReference>
<keyword evidence="3" id="KW-1185">Reference proteome</keyword>
<sequence>MELGVKMFRGVHSIYSVNAFSGVVDMINLEGRNLIITGGNGCGKTRFITKLFDTIFIRIAQRTYQTDSELMNEIINTERELTNSTIGSSSWSYYNEKLPNLMEQKKQRDNFKIFFNDNDQGLFTASYHSGKSVLMNFPAFRNANINAVNSVRSLASIKESSKTIATNIHQMGNSKATFFEEYLVSLKQTRAMYITEDNDLVSANKIEGWFNKLEHDLSELFEDKSLKLKFKVNSGSFEIIQDNKEPYKFQNLSSGFSAVMCIYAELLMNIEANELSPNELRGIVFIDEIDAHLHISIQKKIMGFLTKSFPLIQFVVTTHSPFVVMSVNDAVIYDLSKHEQVEDLSLYSYEAVAEGLFDTSSVSQVLMEKMNRLSSLSIDFDKNKSEITDIISILKQHENKLDEESKYYLKNAEINILKHREGGSNV</sequence>
<organism evidence="2 3">
    <name type="scientific">Citrobacter enshiensis</name>
    <dbReference type="NCBI Taxonomy" id="2971264"/>
    <lineage>
        <taxon>Bacteria</taxon>
        <taxon>Pseudomonadati</taxon>
        <taxon>Pseudomonadota</taxon>
        <taxon>Gammaproteobacteria</taxon>
        <taxon>Enterobacterales</taxon>
        <taxon>Enterobacteriaceae</taxon>
        <taxon>Citrobacter</taxon>
    </lineage>
</organism>
<name>A0ABT8PSB7_9ENTR</name>
<dbReference type="Pfam" id="PF13304">
    <property type="entry name" value="AAA_21"/>
    <property type="match status" value="1"/>
</dbReference>
<dbReference type="RefSeq" id="WP_301697425.1">
    <property type="nucleotide sequence ID" value="NZ_JAUJYW010000002.1"/>
</dbReference>
<dbReference type="Proteomes" id="UP001174867">
    <property type="component" value="Unassembled WGS sequence"/>
</dbReference>
<evidence type="ECO:0000313" key="2">
    <source>
        <dbReference type="EMBL" id="MDN8598997.1"/>
    </source>
</evidence>
<dbReference type="InterPro" id="IPR027417">
    <property type="entry name" value="P-loop_NTPase"/>
</dbReference>
<dbReference type="SUPFAM" id="SSF52540">
    <property type="entry name" value="P-loop containing nucleoside triphosphate hydrolases"/>
    <property type="match status" value="1"/>
</dbReference>
<gene>
    <name evidence="2" type="ORF">Q0A17_06160</name>
</gene>
<dbReference type="InterPro" id="IPR051396">
    <property type="entry name" value="Bact_Antivir_Def_Nuclease"/>
</dbReference>
<accession>A0ABT8PSB7</accession>
<reference evidence="2 3" key="1">
    <citation type="submission" date="2023-07" db="EMBL/GenBank/DDBJ databases">
        <title>Citrobacter selenititolerans sp. nov., isolated from seleniferous soil.</title>
        <authorList>
            <person name="Zhang S."/>
            <person name="Li K."/>
            <person name="Peng J."/>
            <person name="Wang H."/>
            <person name="Sun J."/>
            <person name="Guo Y."/>
        </authorList>
    </citation>
    <scope>NUCLEOTIDE SEQUENCE [LARGE SCALE GENOMIC DNA]</scope>
    <source>
        <strain evidence="2 3">S2-9</strain>
    </source>
</reference>
<comment type="caution">
    <text evidence="2">The sequence shown here is derived from an EMBL/GenBank/DDBJ whole genome shotgun (WGS) entry which is preliminary data.</text>
</comment>
<evidence type="ECO:0000313" key="3">
    <source>
        <dbReference type="Proteomes" id="UP001174867"/>
    </source>
</evidence>
<dbReference type="PANTHER" id="PTHR43581:SF2">
    <property type="entry name" value="EXCINUCLEASE ATPASE SUBUNIT"/>
    <property type="match status" value="1"/>
</dbReference>
<dbReference type="EMBL" id="JAUJYW010000002">
    <property type="protein sequence ID" value="MDN8598997.1"/>
    <property type="molecule type" value="Genomic_DNA"/>
</dbReference>
<dbReference type="Gene3D" id="3.40.50.300">
    <property type="entry name" value="P-loop containing nucleotide triphosphate hydrolases"/>
    <property type="match status" value="1"/>
</dbReference>
<evidence type="ECO:0000259" key="1">
    <source>
        <dbReference type="Pfam" id="PF13304"/>
    </source>
</evidence>
<protein>
    <submittedName>
        <fullName evidence="2">AAA family ATPase</fullName>
    </submittedName>
</protein>